<protein>
    <submittedName>
        <fullName evidence="3">Hypothetical_protein</fullName>
    </submittedName>
</protein>
<evidence type="ECO:0000313" key="4">
    <source>
        <dbReference type="EMBL" id="CAL5975928.1"/>
    </source>
</evidence>
<dbReference type="EMBL" id="CATOUU010000386">
    <property type="protein sequence ID" value="CAI9928120.1"/>
    <property type="molecule type" value="Genomic_DNA"/>
</dbReference>
<dbReference type="EMBL" id="CAXDID020000006">
    <property type="protein sequence ID" value="CAL5975928.1"/>
    <property type="molecule type" value="Genomic_DNA"/>
</dbReference>
<evidence type="ECO:0000313" key="3">
    <source>
        <dbReference type="EMBL" id="CAL5975926.1"/>
    </source>
</evidence>
<dbReference type="AlphaFoldDB" id="A0AA86TTQ0"/>
<proteinExistence type="predicted"/>
<accession>A0AA86TTQ0</accession>
<reference evidence="3 5" key="2">
    <citation type="submission" date="2024-07" db="EMBL/GenBank/DDBJ databases">
        <authorList>
            <person name="Akdeniz Z."/>
        </authorList>
    </citation>
    <scope>NUCLEOTIDE SEQUENCE [LARGE SCALE GENOMIC DNA]</scope>
</reference>
<dbReference type="EMBL" id="CAXDID020000006">
    <property type="protein sequence ID" value="CAL5975926.1"/>
    <property type="molecule type" value="Genomic_DNA"/>
</dbReference>
<reference evidence="2" key="1">
    <citation type="submission" date="2023-06" db="EMBL/GenBank/DDBJ databases">
        <authorList>
            <person name="Kurt Z."/>
        </authorList>
    </citation>
    <scope>NUCLEOTIDE SEQUENCE</scope>
</reference>
<evidence type="ECO:0000313" key="1">
    <source>
        <dbReference type="EMBL" id="CAI9928119.1"/>
    </source>
</evidence>
<gene>
    <name evidence="1" type="ORF">HINF_LOCUS15764</name>
    <name evidence="2" type="ORF">HINF_LOCUS15765</name>
    <name evidence="3" type="ORF">HINF_LOCUS3576</name>
    <name evidence="4" type="ORF">HINF_LOCUS3577</name>
</gene>
<name>A0AA86TTQ0_9EUKA</name>
<dbReference type="EMBL" id="CATOUU010000386">
    <property type="protein sequence ID" value="CAI9928119.1"/>
    <property type="molecule type" value="Genomic_DNA"/>
</dbReference>
<evidence type="ECO:0000313" key="2">
    <source>
        <dbReference type="EMBL" id="CAI9928120.1"/>
    </source>
</evidence>
<comment type="caution">
    <text evidence="2">The sequence shown here is derived from an EMBL/GenBank/DDBJ whole genome shotgun (WGS) entry which is preliminary data.</text>
</comment>
<evidence type="ECO:0000313" key="5">
    <source>
        <dbReference type="Proteomes" id="UP001642409"/>
    </source>
</evidence>
<keyword evidence="5" id="KW-1185">Reference proteome</keyword>
<sequence>MIFQNCSFQIVYIQIQSLYIAAGGWTCNESDIYLVHEIRILGGPILQNRRHKLQMQFDSVQKLYILTLTKLRDLSKYEVSVELQFHTIFYYSLQKSSEISVENSEKLTKSESSDLIYSKHISGVLSRVRRHNKQVQLDHVCTDMMVPISLALN</sequence>
<dbReference type="Proteomes" id="UP001642409">
    <property type="component" value="Unassembled WGS sequence"/>
</dbReference>
<organism evidence="2">
    <name type="scientific">Hexamita inflata</name>
    <dbReference type="NCBI Taxonomy" id="28002"/>
    <lineage>
        <taxon>Eukaryota</taxon>
        <taxon>Metamonada</taxon>
        <taxon>Diplomonadida</taxon>
        <taxon>Hexamitidae</taxon>
        <taxon>Hexamitinae</taxon>
        <taxon>Hexamita</taxon>
    </lineage>
</organism>